<evidence type="ECO:0000313" key="2">
    <source>
        <dbReference type="EMBL" id="SEM70949.1"/>
    </source>
</evidence>
<dbReference type="Pfam" id="PF11588">
    <property type="entry name" value="DUF3243"/>
    <property type="match status" value="1"/>
</dbReference>
<dbReference type="Proteomes" id="UP000027980">
    <property type="component" value="Chromosome"/>
</dbReference>
<dbReference type="RefSeq" id="WP_038560380.1">
    <property type="nucleotide sequence ID" value="NZ_CP008876.1"/>
</dbReference>
<dbReference type="InterPro" id="IPR038292">
    <property type="entry name" value="YmfJ/YflH_sf"/>
</dbReference>
<evidence type="ECO:0000313" key="3">
    <source>
        <dbReference type="Proteomes" id="UP000027980"/>
    </source>
</evidence>
<dbReference type="HOGENOM" id="CLU_171794_1_0_9"/>
<dbReference type="Proteomes" id="UP000199735">
    <property type="component" value="Unassembled WGS sequence"/>
</dbReference>
<accession>A0AAX2ECP3</accession>
<sequence>MSVLDNFDSWKDFLGDRLHQAQGKGMENDTVSGIAYEIGDYLATKVDAKNTEEKILRDLWTVASKDEKQAIANIMVKLVQDNGHTR</sequence>
<proteinExistence type="predicted"/>
<evidence type="ECO:0008006" key="5">
    <source>
        <dbReference type="Google" id="ProtNLM"/>
    </source>
</evidence>
<dbReference type="Gene3D" id="1.10.760.20">
    <property type="entry name" value="Protein of unknown function DUF3243"/>
    <property type="match status" value="1"/>
</dbReference>
<dbReference type="InterPro" id="IPR024702">
    <property type="entry name" value="Uncharacterised_YmfJ"/>
</dbReference>
<dbReference type="EMBL" id="FOCD01000001">
    <property type="protein sequence ID" value="SEM70949.1"/>
    <property type="molecule type" value="Genomic_DNA"/>
</dbReference>
<dbReference type="OrthoDB" id="2382009at2"/>
<gene>
    <name evidence="1" type="ORF">GZ22_07190</name>
    <name evidence="2" type="ORF">SAMN04489762_0819</name>
</gene>
<accession>A0A075LPM2</accession>
<dbReference type="PIRSF" id="PIRSF004764">
    <property type="entry name" value="YmfJ"/>
    <property type="match status" value="1"/>
</dbReference>
<evidence type="ECO:0000313" key="4">
    <source>
        <dbReference type="Proteomes" id="UP000199735"/>
    </source>
</evidence>
<reference evidence="1 3" key="1">
    <citation type="submission" date="2014-07" db="EMBL/GenBank/DDBJ databases">
        <title>Complete genome sequence of a moderately halophilic bacterium Terribacillus aidingensis MP602, isolated from Cryptomeria fortunei in Tianmu mountain in China.</title>
        <authorList>
            <person name="Wang Y."/>
            <person name="Lu P."/>
            <person name="Zhang L."/>
        </authorList>
    </citation>
    <scope>NUCLEOTIDE SEQUENCE [LARGE SCALE GENOMIC DNA]</scope>
    <source>
        <strain evidence="1 3">MP602</strain>
    </source>
</reference>
<dbReference type="GeneID" id="34221145"/>
<dbReference type="InterPro" id="IPR021637">
    <property type="entry name" value="DUF3243"/>
</dbReference>
<dbReference type="KEGG" id="tap:GZ22_07190"/>
<dbReference type="AlphaFoldDB" id="A0A075LPM2"/>
<organism evidence="1 3">
    <name type="scientific">Terribacillus saccharophilus</name>
    <dbReference type="NCBI Taxonomy" id="361277"/>
    <lineage>
        <taxon>Bacteria</taxon>
        <taxon>Bacillati</taxon>
        <taxon>Bacillota</taxon>
        <taxon>Bacilli</taxon>
        <taxon>Bacillales</taxon>
        <taxon>Bacillaceae</taxon>
        <taxon>Terribacillus</taxon>
    </lineage>
</organism>
<evidence type="ECO:0000313" key="1">
    <source>
        <dbReference type="EMBL" id="AIF66438.1"/>
    </source>
</evidence>
<reference evidence="2 4" key="2">
    <citation type="submission" date="2016-10" db="EMBL/GenBank/DDBJ databases">
        <authorList>
            <person name="Varghese N."/>
            <person name="Submissions S."/>
        </authorList>
    </citation>
    <scope>NUCLEOTIDE SEQUENCE [LARGE SCALE GENOMIC DNA]</scope>
    <source>
        <strain evidence="2 4">DSM 21619</strain>
    </source>
</reference>
<protein>
    <recommendedName>
        <fullName evidence="5">DUF3243 domain-containing protein</fullName>
    </recommendedName>
</protein>
<name>A0A075LPM2_9BACI</name>
<dbReference type="EMBL" id="CP008876">
    <property type="protein sequence ID" value="AIF66438.1"/>
    <property type="molecule type" value="Genomic_DNA"/>
</dbReference>